<reference evidence="2" key="1">
    <citation type="submission" date="2012-06" db="EMBL/GenBank/DDBJ databases">
        <title>Complete sequence of chromosome of Desulfomonile tiedjei DSM 6799.</title>
        <authorList>
            <person name="Lucas S."/>
            <person name="Copeland A."/>
            <person name="Lapidus A."/>
            <person name="Glavina del Rio T."/>
            <person name="Dalin E."/>
            <person name="Tice H."/>
            <person name="Bruce D."/>
            <person name="Goodwin L."/>
            <person name="Pitluck S."/>
            <person name="Peters L."/>
            <person name="Ovchinnikova G."/>
            <person name="Zeytun A."/>
            <person name="Lu M."/>
            <person name="Kyrpides N."/>
            <person name="Mavromatis K."/>
            <person name="Ivanova N."/>
            <person name="Brettin T."/>
            <person name="Detter J.C."/>
            <person name="Han C."/>
            <person name="Larimer F."/>
            <person name="Land M."/>
            <person name="Hauser L."/>
            <person name="Markowitz V."/>
            <person name="Cheng J.-F."/>
            <person name="Hugenholtz P."/>
            <person name="Woyke T."/>
            <person name="Wu D."/>
            <person name="Spring S."/>
            <person name="Schroeder M."/>
            <person name="Brambilla E."/>
            <person name="Klenk H.-P."/>
            <person name="Eisen J.A."/>
        </authorList>
    </citation>
    <scope>NUCLEOTIDE SEQUENCE [LARGE SCALE GENOMIC DNA]</scope>
    <source>
        <strain evidence="2">ATCC 49306 / DSM 6799 / DCB-1</strain>
    </source>
</reference>
<dbReference type="STRING" id="706587.Desti_4317"/>
<dbReference type="HOGENOM" id="CLU_2648640_0_0_7"/>
<dbReference type="RefSeq" id="WP_014812071.1">
    <property type="nucleotide sequence ID" value="NC_018025.1"/>
</dbReference>
<dbReference type="KEGG" id="dti:Desti_4317"/>
<name>I4CBL0_DESTA</name>
<gene>
    <name evidence="1" type="ordered locus">Desti_4317</name>
</gene>
<evidence type="ECO:0000313" key="2">
    <source>
        <dbReference type="Proteomes" id="UP000006055"/>
    </source>
</evidence>
<protein>
    <recommendedName>
        <fullName evidence="3">Ribosomal protein L7/L12</fullName>
    </recommendedName>
</protein>
<dbReference type="InterPro" id="IPR014719">
    <property type="entry name" value="Ribosomal_bL12_C/ClpS-like"/>
</dbReference>
<organism evidence="1 2">
    <name type="scientific">Desulfomonile tiedjei (strain ATCC 49306 / DSM 6799 / DCB-1)</name>
    <dbReference type="NCBI Taxonomy" id="706587"/>
    <lineage>
        <taxon>Bacteria</taxon>
        <taxon>Pseudomonadati</taxon>
        <taxon>Thermodesulfobacteriota</taxon>
        <taxon>Desulfomonilia</taxon>
        <taxon>Desulfomonilales</taxon>
        <taxon>Desulfomonilaceae</taxon>
        <taxon>Desulfomonile</taxon>
    </lineage>
</organism>
<dbReference type="OrthoDB" id="9765721at2"/>
<proteinExistence type="predicted"/>
<dbReference type="Proteomes" id="UP000006055">
    <property type="component" value="Chromosome"/>
</dbReference>
<sequence length="76" mass="8647">MSTSYKIVLTGIQFRQDRRQVRDALASLFKCEPDRIERLLGTAPVTIKSGITMEAAMKYQKAIQERGAEAMVQRDE</sequence>
<dbReference type="SUPFAM" id="SSF54736">
    <property type="entry name" value="ClpS-like"/>
    <property type="match status" value="1"/>
</dbReference>
<accession>I4CBL0</accession>
<evidence type="ECO:0000313" key="1">
    <source>
        <dbReference type="EMBL" id="AFM26951.1"/>
    </source>
</evidence>
<dbReference type="AlphaFoldDB" id="I4CBL0"/>
<dbReference type="EMBL" id="CP003360">
    <property type="protein sequence ID" value="AFM26951.1"/>
    <property type="molecule type" value="Genomic_DNA"/>
</dbReference>
<evidence type="ECO:0008006" key="3">
    <source>
        <dbReference type="Google" id="ProtNLM"/>
    </source>
</evidence>
<keyword evidence="2" id="KW-1185">Reference proteome</keyword>